<evidence type="ECO:0000313" key="2">
    <source>
        <dbReference type="Proteomes" id="UP000653644"/>
    </source>
</evidence>
<reference evidence="2" key="1">
    <citation type="journal article" date="2019" name="Int. J. Syst. Evol. Microbiol.">
        <title>The Global Catalogue of Microorganisms (GCM) 10K type strain sequencing project: providing services to taxonomists for standard genome sequencing and annotation.</title>
        <authorList>
            <consortium name="The Broad Institute Genomics Platform"/>
            <consortium name="The Broad Institute Genome Sequencing Center for Infectious Disease"/>
            <person name="Wu L."/>
            <person name="Ma J."/>
        </authorList>
    </citation>
    <scope>NUCLEOTIDE SEQUENCE [LARGE SCALE GENOMIC DNA]</scope>
    <source>
        <strain evidence="2">JCM 4733</strain>
    </source>
</reference>
<protein>
    <submittedName>
        <fullName evidence="1">Uncharacterized protein</fullName>
    </submittedName>
</protein>
<comment type="caution">
    <text evidence="1">The sequence shown here is derived from an EMBL/GenBank/DDBJ whole genome shotgun (WGS) entry which is preliminary data.</text>
</comment>
<accession>A0ABQ3CLY7</accession>
<dbReference type="EMBL" id="BMVN01000007">
    <property type="protein sequence ID" value="GHA21156.1"/>
    <property type="molecule type" value="Genomic_DNA"/>
</dbReference>
<dbReference type="RefSeq" id="WP_189885729.1">
    <property type="nucleotide sequence ID" value="NZ_BMVN01000007.1"/>
</dbReference>
<evidence type="ECO:0000313" key="1">
    <source>
        <dbReference type="EMBL" id="GHA21156.1"/>
    </source>
</evidence>
<dbReference type="Proteomes" id="UP000653644">
    <property type="component" value="Unassembled WGS sequence"/>
</dbReference>
<sequence>MDDEARWTTARRLPHHHTLKPEDRLAGLLLLLYAQWPAAVSRLTIDHTEEPDGAVRIRLRAVPVELPAPDPASWFS</sequence>
<name>A0ABQ3CLY7_9ACTN</name>
<organism evidence="1 2">
    <name type="scientific">Streptomyces canarius</name>
    <dbReference type="NCBI Taxonomy" id="285453"/>
    <lineage>
        <taxon>Bacteria</taxon>
        <taxon>Bacillati</taxon>
        <taxon>Actinomycetota</taxon>
        <taxon>Actinomycetes</taxon>
        <taxon>Kitasatosporales</taxon>
        <taxon>Streptomycetaceae</taxon>
        <taxon>Streptomyces</taxon>
    </lineage>
</organism>
<gene>
    <name evidence="1" type="ORF">GCM10010345_27860</name>
</gene>
<proteinExistence type="predicted"/>
<keyword evidence="2" id="KW-1185">Reference proteome</keyword>